<dbReference type="RefSeq" id="WP_221531301.1">
    <property type="nucleotide sequence ID" value="NZ_JAIGYP010000001.1"/>
</dbReference>
<accession>A0ABS7JKZ9</accession>
<organism evidence="3 4">
    <name type="scientific">Helicobacter turcicus</name>
    <dbReference type="NCBI Taxonomy" id="2867412"/>
    <lineage>
        <taxon>Bacteria</taxon>
        <taxon>Pseudomonadati</taxon>
        <taxon>Campylobacterota</taxon>
        <taxon>Epsilonproteobacteria</taxon>
        <taxon>Campylobacterales</taxon>
        <taxon>Helicobacteraceae</taxon>
        <taxon>Helicobacter</taxon>
    </lineage>
</organism>
<feature type="transmembrane region" description="Helical" evidence="2">
    <location>
        <begin position="67"/>
        <end position="88"/>
    </location>
</feature>
<gene>
    <name evidence="3" type="ORF">K4G57_00940</name>
</gene>
<feature type="region of interest" description="Disordered" evidence="1">
    <location>
        <begin position="1"/>
        <end position="41"/>
    </location>
</feature>
<comment type="caution">
    <text evidence="3">The sequence shown here is derived from an EMBL/GenBank/DDBJ whole genome shotgun (WGS) entry which is preliminary data.</text>
</comment>
<evidence type="ECO:0000256" key="1">
    <source>
        <dbReference type="SAM" id="MobiDB-lite"/>
    </source>
</evidence>
<dbReference type="EMBL" id="JAIGYQ010000001">
    <property type="protein sequence ID" value="MBX7490046.1"/>
    <property type="molecule type" value="Genomic_DNA"/>
</dbReference>
<keyword evidence="2" id="KW-0472">Membrane</keyword>
<dbReference type="Proteomes" id="UP000700059">
    <property type="component" value="Unassembled WGS sequence"/>
</dbReference>
<reference evidence="3 4" key="1">
    <citation type="submission" date="2021-08" db="EMBL/GenBank/DDBJ databases">
        <title>Helicobacter spp. isolated from feces of Anatolian Ground Squirrel (Spermophilus xanthoprymnus) in Turkey.</title>
        <authorList>
            <person name="Aydin F."/>
            <person name="Abay S."/>
            <person name="Kayman T."/>
            <person name="Karakaya E."/>
            <person name="Saticioglu I.B."/>
        </authorList>
    </citation>
    <scope>NUCLEOTIDE SEQUENCE [LARGE SCALE GENOMIC DNA]</scope>
    <source>
        <strain evidence="3 4">Faydin-H70</strain>
    </source>
</reference>
<keyword evidence="2" id="KW-0812">Transmembrane</keyword>
<sequence>MRALAEAYKSKQERLEEEEEYFKTMESENNSTPKNTESKEETLEIPLKKRKFWDNFSTIHAKTGFKIFFMPLRLLTYGILVIGILILIRHQLFNITAFFSGLVFANIFVILGIALRK</sequence>
<keyword evidence="4" id="KW-1185">Reference proteome</keyword>
<protein>
    <submittedName>
        <fullName evidence="3">Uncharacterized protein</fullName>
    </submittedName>
</protein>
<name>A0ABS7JKZ9_9HELI</name>
<proteinExistence type="predicted"/>
<evidence type="ECO:0000256" key="2">
    <source>
        <dbReference type="SAM" id="Phobius"/>
    </source>
</evidence>
<keyword evidence="2" id="KW-1133">Transmembrane helix</keyword>
<feature type="transmembrane region" description="Helical" evidence="2">
    <location>
        <begin position="94"/>
        <end position="115"/>
    </location>
</feature>
<evidence type="ECO:0000313" key="3">
    <source>
        <dbReference type="EMBL" id="MBX7490046.1"/>
    </source>
</evidence>
<evidence type="ECO:0000313" key="4">
    <source>
        <dbReference type="Proteomes" id="UP000700059"/>
    </source>
</evidence>